<dbReference type="InterPro" id="IPR015500">
    <property type="entry name" value="Peptidase_S8_subtilisin-rel"/>
</dbReference>
<dbReference type="PANTHER" id="PTHR43806:SF65">
    <property type="entry name" value="SERINE PROTEASE APRX"/>
    <property type="match status" value="1"/>
</dbReference>
<sequence length="220" mass="22524">DGYDFVNDDEDPMDDYGHGTHCAGIAAGNGNVKGVAPDAILYAYKVLNEMGGGTEADVILGIERAVDPNNDDDFSDCIDVISMSLGGYGNPDDPASQAVDNAVENGVVVVISAGNSGPSQKTIRSPGTSRKAITVGASCKTVDIGTDNYCSSAVSSFSSRGPVVWKEGSMIKPDVIAPGVNIISTVRNGGYESNSGTSMAAPHVAGAAALLIQAHSDWLP</sequence>
<dbReference type="InterPro" id="IPR022398">
    <property type="entry name" value="Peptidase_S8_His-AS"/>
</dbReference>
<dbReference type="InterPro" id="IPR036852">
    <property type="entry name" value="Peptidase_S8/S53_dom_sf"/>
</dbReference>
<dbReference type="Pfam" id="PF00082">
    <property type="entry name" value="Peptidase_S8"/>
    <property type="match status" value="1"/>
</dbReference>
<dbReference type="PROSITE" id="PS00137">
    <property type="entry name" value="SUBTILASE_HIS"/>
    <property type="match status" value="1"/>
</dbReference>
<organism evidence="6">
    <name type="scientific">marine sediment metagenome</name>
    <dbReference type="NCBI Taxonomy" id="412755"/>
    <lineage>
        <taxon>unclassified sequences</taxon>
        <taxon>metagenomes</taxon>
        <taxon>ecological metagenomes</taxon>
    </lineage>
</organism>
<dbReference type="SUPFAM" id="SSF52743">
    <property type="entry name" value="Subtilisin-like"/>
    <property type="match status" value="1"/>
</dbReference>
<dbReference type="InterPro" id="IPR034213">
    <property type="entry name" value="S8_Vpr-like"/>
</dbReference>
<evidence type="ECO:0000256" key="3">
    <source>
        <dbReference type="ARBA" id="ARBA00022801"/>
    </source>
</evidence>
<keyword evidence="2" id="KW-0645">Protease</keyword>
<keyword evidence="3" id="KW-0378">Hydrolase</keyword>
<comment type="similarity">
    <text evidence="1">Belongs to the peptidase S8 family.</text>
</comment>
<dbReference type="CDD" id="cd07474">
    <property type="entry name" value="Peptidases_S8_subtilisin_Vpr-like"/>
    <property type="match status" value="1"/>
</dbReference>
<dbReference type="PANTHER" id="PTHR43806">
    <property type="entry name" value="PEPTIDASE S8"/>
    <property type="match status" value="1"/>
</dbReference>
<dbReference type="GO" id="GO:0006508">
    <property type="term" value="P:proteolysis"/>
    <property type="evidence" value="ECO:0007669"/>
    <property type="project" value="UniProtKB-KW"/>
</dbReference>
<proteinExistence type="inferred from homology"/>
<dbReference type="PROSITE" id="PS00138">
    <property type="entry name" value="SUBTILASE_SER"/>
    <property type="match status" value="1"/>
</dbReference>
<evidence type="ECO:0000259" key="5">
    <source>
        <dbReference type="Pfam" id="PF00082"/>
    </source>
</evidence>
<dbReference type="EMBL" id="BART01013645">
    <property type="protein sequence ID" value="GAG79470.1"/>
    <property type="molecule type" value="Genomic_DNA"/>
</dbReference>
<dbReference type="InterPro" id="IPR050131">
    <property type="entry name" value="Peptidase_S8_subtilisin-like"/>
</dbReference>
<dbReference type="PRINTS" id="PR00723">
    <property type="entry name" value="SUBTILISIN"/>
</dbReference>
<gene>
    <name evidence="6" type="ORF">S01H4_27771</name>
</gene>
<feature type="non-terminal residue" evidence="6">
    <location>
        <position position="1"/>
    </location>
</feature>
<comment type="caution">
    <text evidence="6">The sequence shown here is derived from an EMBL/GenBank/DDBJ whole genome shotgun (WGS) entry which is preliminary data.</text>
</comment>
<feature type="domain" description="Peptidase S8/S53" evidence="5">
    <location>
        <begin position="3"/>
        <end position="218"/>
    </location>
</feature>
<name>X1AAJ4_9ZZZZ</name>
<dbReference type="PROSITE" id="PS51892">
    <property type="entry name" value="SUBTILASE"/>
    <property type="match status" value="1"/>
</dbReference>
<dbReference type="GO" id="GO:0004252">
    <property type="term" value="F:serine-type endopeptidase activity"/>
    <property type="evidence" value="ECO:0007669"/>
    <property type="project" value="InterPro"/>
</dbReference>
<evidence type="ECO:0000313" key="6">
    <source>
        <dbReference type="EMBL" id="GAG79470.1"/>
    </source>
</evidence>
<protein>
    <recommendedName>
        <fullName evidence="5">Peptidase S8/S53 domain-containing protein</fullName>
    </recommendedName>
</protein>
<accession>X1AAJ4</accession>
<evidence type="ECO:0000256" key="2">
    <source>
        <dbReference type="ARBA" id="ARBA00022670"/>
    </source>
</evidence>
<dbReference type="AlphaFoldDB" id="X1AAJ4"/>
<dbReference type="InterPro" id="IPR023828">
    <property type="entry name" value="Peptidase_S8_Ser-AS"/>
</dbReference>
<evidence type="ECO:0000256" key="4">
    <source>
        <dbReference type="ARBA" id="ARBA00022825"/>
    </source>
</evidence>
<reference evidence="6" key="1">
    <citation type="journal article" date="2014" name="Front. Microbiol.">
        <title>High frequency of phylogenetically diverse reductive dehalogenase-homologous genes in deep subseafloor sedimentary metagenomes.</title>
        <authorList>
            <person name="Kawai M."/>
            <person name="Futagami T."/>
            <person name="Toyoda A."/>
            <person name="Takaki Y."/>
            <person name="Nishi S."/>
            <person name="Hori S."/>
            <person name="Arai W."/>
            <person name="Tsubouchi T."/>
            <person name="Morono Y."/>
            <person name="Uchiyama I."/>
            <person name="Ito T."/>
            <person name="Fujiyama A."/>
            <person name="Inagaki F."/>
            <person name="Takami H."/>
        </authorList>
    </citation>
    <scope>NUCLEOTIDE SEQUENCE</scope>
    <source>
        <strain evidence="6">Expedition CK06-06</strain>
    </source>
</reference>
<dbReference type="InterPro" id="IPR000209">
    <property type="entry name" value="Peptidase_S8/S53_dom"/>
</dbReference>
<feature type="non-terminal residue" evidence="6">
    <location>
        <position position="220"/>
    </location>
</feature>
<dbReference type="Gene3D" id="3.40.50.200">
    <property type="entry name" value="Peptidase S8/S53 domain"/>
    <property type="match status" value="1"/>
</dbReference>
<keyword evidence="4" id="KW-0720">Serine protease</keyword>
<evidence type="ECO:0000256" key="1">
    <source>
        <dbReference type="ARBA" id="ARBA00011073"/>
    </source>
</evidence>